<dbReference type="CDD" id="cd00093">
    <property type="entry name" value="HTH_XRE"/>
    <property type="match status" value="1"/>
</dbReference>
<feature type="domain" description="HTH cro/C1-type" evidence="1">
    <location>
        <begin position="15"/>
        <end position="69"/>
    </location>
</feature>
<dbReference type="InterPro" id="IPR010982">
    <property type="entry name" value="Lambda_DNA-bd_dom_sf"/>
</dbReference>
<sequence length="163" mass="18336">MFSKRIFETDFRTALEQELQRQDMSIRELAEKAEIPVATLYKITSGRADPRLSTVRRIVAVLEPREKNFIAVIAAKFLLDELDNRDIPVEGGETYRIKGYSANSIEECIVAAVWAEKEGALGIICAPILAPIVEKIVDLPVAIIKPRKRTLMEAIETIARRIS</sequence>
<dbReference type="Gene3D" id="1.10.260.40">
    <property type="entry name" value="lambda repressor-like DNA-binding domains"/>
    <property type="match status" value="1"/>
</dbReference>
<dbReference type="GO" id="GO:0003677">
    <property type="term" value="F:DNA binding"/>
    <property type="evidence" value="ECO:0007669"/>
    <property type="project" value="InterPro"/>
</dbReference>
<name>A0A0W8FJF0_9ZZZZ</name>
<dbReference type="EMBL" id="LNQE01001112">
    <property type="protein sequence ID" value="KUG21024.1"/>
    <property type="molecule type" value="Genomic_DNA"/>
</dbReference>
<dbReference type="PROSITE" id="PS50943">
    <property type="entry name" value="HTH_CROC1"/>
    <property type="match status" value="1"/>
</dbReference>
<evidence type="ECO:0000313" key="2">
    <source>
        <dbReference type="EMBL" id="KUG21024.1"/>
    </source>
</evidence>
<organism evidence="2">
    <name type="scientific">hydrocarbon metagenome</name>
    <dbReference type="NCBI Taxonomy" id="938273"/>
    <lineage>
        <taxon>unclassified sequences</taxon>
        <taxon>metagenomes</taxon>
        <taxon>ecological metagenomes</taxon>
    </lineage>
</organism>
<dbReference type="Pfam" id="PF01381">
    <property type="entry name" value="HTH_3"/>
    <property type="match status" value="1"/>
</dbReference>
<dbReference type="AlphaFoldDB" id="A0A0W8FJF0"/>
<proteinExistence type="predicted"/>
<comment type="caution">
    <text evidence="2">The sequence shown here is derived from an EMBL/GenBank/DDBJ whole genome shotgun (WGS) entry which is preliminary data.</text>
</comment>
<reference evidence="2" key="1">
    <citation type="journal article" date="2015" name="Proc. Natl. Acad. Sci. U.S.A.">
        <title>Networks of energetic and metabolic interactions define dynamics in microbial communities.</title>
        <authorList>
            <person name="Embree M."/>
            <person name="Liu J.K."/>
            <person name="Al-Bassam M.M."/>
            <person name="Zengler K."/>
        </authorList>
    </citation>
    <scope>NUCLEOTIDE SEQUENCE</scope>
</reference>
<accession>A0A0W8FJF0</accession>
<dbReference type="SMART" id="SM00530">
    <property type="entry name" value="HTH_XRE"/>
    <property type="match status" value="1"/>
</dbReference>
<protein>
    <submittedName>
        <fullName evidence="2">Putative hth-type transcriptional regulator</fullName>
    </submittedName>
</protein>
<dbReference type="SUPFAM" id="SSF47413">
    <property type="entry name" value="lambda repressor-like DNA-binding domains"/>
    <property type="match status" value="1"/>
</dbReference>
<gene>
    <name evidence="2" type="ORF">ASZ90_009228</name>
</gene>
<evidence type="ECO:0000259" key="1">
    <source>
        <dbReference type="PROSITE" id="PS50943"/>
    </source>
</evidence>
<dbReference type="InterPro" id="IPR001387">
    <property type="entry name" value="Cro/C1-type_HTH"/>
</dbReference>